<dbReference type="Proteomes" id="UP001519460">
    <property type="component" value="Unassembled WGS sequence"/>
</dbReference>
<accession>A0ABD0KRM8</accession>
<dbReference type="EMBL" id="JACVVK020000135">
    <property type="protein sequence ID" value="KAK7489621.1"/>
    <property type="molecule type" value="Genomic_DNA"/>
</dbReference>
<dbReference type="AlphaFoldDB" id="A0ABD0KRM8"/>
<name>A0ABD0KRM8_9CAEN</name>
<organism evidence="1 2">
    <name type="scientific">Batillaria attramentaria</name>
    <dbReference type="NCBI Taxonomy" id="370345"/>
    <lineage>
        <taxon>Eukaryota</taxon>
        <taxon>Metazoa</taxon>
        <taxon>Spiralia</taxon>
        <taxon>Lophotrochozoa</taxon>
        <taxon>Mollusca</taxon>
        <taxon>Gastropoda</taxon>
        <taxon>Caenogastropoda</taxon>
        <taxon>Sorbeoconcha</taxon>
        <taxon>Cerithioidea</taxon>
        <taxon>Batillariidae</taxon>
        <taxon>Batillaria</taxon>
    </lineage>
</organism>
<keyword evidence="2" id="KW-1185">Reference proteome</keyword>
<reference evidence="1 2" key="1">
    <citation type="journal article" date="2023" name="Sci. Data">
        <title>Genome assembly of the Korean intertidal mud-creeper Batillaria attramentaria.</title>
        <authorList>
            <person name="Patra A.K."/>
            <person name="Ho P.T."/>
            <person name="Jun S."/>
            <person name="Lee S.J."/>
            <person name="Kim Y."/>
            <person name="Won Y.J."/>
        </authorList>
    </citation>
    <scope>NUCLEOTIDE SEQUENCE [LARGE SCALE GENOMIC DNA]</scope>
    <source>
        <strain evidence="1">Wonlab-2016</strain>
    </source>
</reference>
<feature type="non-terminal residue" evidence="1">
    <location>
        <position position="52"/>
    </location>
</feature>
<feature type="non-terminal residue" evidence="1">
    <location>
        <position position="1"/>
    </location>
</feature>
<evidence type="ECO:0000313" key="1">
    <source>
        <dbReference type="EMBL" id="KAK7489621.1"/>
    </source>
</evidence>
<gene>
    <name evidence="1" type="ORF">BaRGS_00019016</name>
</gene>
<protein>
    <submittedName>
        <fullName evidence="1">Uncharacterized protein</fullName>
    </submittedName>
</protein>
<comment type="caution">
    <text evidence="1">The sequence shown here is derived from an EMBL/GenBank/DDBJ whole genome shotgun (WGS) entry which is preliminary data.</text>
</comment>
<proteinExistence type="predicted"/>
<evidence type="ECO:0000313" key="2">
    <source>
        <dbReference type="Proteomes" id="UP001519460"/>
    </source>
</evidence>
<sequence>DIFSFTIQCVPVATTAREITVSGVALDVRMVDVEITASVTVGQLTGNHPSVK</sequence>